<proteinExistence type="predicted"/>
<dbReference type="Proteomes" id="UP000818029">
    <property type="component" value="Chromosome D02"/>
</dbReference>
<dbReference type="OrthoDB" id="1723222at2759"/>
<reference evidence="2" key="2">
    <citation type="submission" date="2025-08" db="UniProtKB">
        <authorList>
            <consortium name="RefSeq"/>
        </authorList>
    </citation>
    <scope>IDENTIFICATION</scope>
</reference>
<accession>A0A1U8JJJ9</accession>
<dbReference type="RefSeq" id="XP_016690472.1">
    <property type="nucleotide sequence ID" value="XM_016834983.1"/>
</dbReference>
<reference evidence="1" key="1">
    <citation type="journal article" date="2020" name="Nat. Genet.">
        <title>Genomic diversifications of five Gossypium allopolyploid species and their impact on cotton improvement.</title>
        <authorList>
            <person name="Chen Z.J."/>
            <person name="Sreedasyam A."/>
            <person name="Ando A."/>
            <person name="Song Q."/>
            <person name="De Santiago L.M."/>
            <person name="Hulse-Kemp A.M."/>
            <person name="Ding M."/>
            <person name="Ye W."/>
            <person name="Kirkbride R.C."/>
            <person name="Jenkins J."/>
            <person name="Plott C."/>
            <person name="Lovell J."/>
            <person name="Lin Y.M."/>
            <person name="Vaughn R."/>
            <person name="Liu B."/>
            <person name="Simpson S."/>
            <person name="Scheffler B.E."/>
            <person name="Wen L."/>
            <person name="Saski C.A."/>
            <person name="Grover C.E."/>
            <person name="Hu G."/>
            <person name="Conover J.L."/>
            <person name="Carlson J.W."/>
            <person name="Shu S."/>
            <person name="Boston L.B."/>
            <person name="Williams M."/>
            <person name="Peterson D.G."/>
            <person name="McGee K."/>
            <person name="Jones D.C."/>
            <person name="Wendel J.F."/>
            <person name="Stelly D.M."/>
            <person name="Grimwood J."/>
            <person name="Schmutz J."/>
        </authorList>
    </citation>
    <scope>NUCLEOTIDE SEQUENCE [LARGE SCALE GENOMIC DNA]</scope>
    <source>
        <strain evidence="1">cv. TM-1</strain>
    </source>
</reference>
<evidence type="ECO:0000313" key="1">
    <source>
        <dbReference type="Proteomes" id="UP000818029"/>
    </source>
</evidence>
<keyword evidence="1" id="KW-1185">Reference proteome</keyword>
<dbReference type="PaxDb" id="3635-A0A1U8JJJ9"/>
<evidence type="ECO:0008006" key="3">
    <source>
        <dbReference type="Google" id="ProtNLM"/>
    </source>
</evidence>
<evidence type="ECO:0000313" key="2">
    <source>
        <dbReference type="RefSeq" id="XP_016690472.1"/>
    </source>
</evidence>
<organism evidence="1 2">
    <name type="scientific">Gossypium hirsutum</name>
    <name type="common">Upland cotton</name>
    <name type="synonym">Gossypium mexicanum</name>
    <dbReference type="NCBI Taxonomy" id="3635"/>
    <lineage>
        <taxon>Eukaryota</taxon>
        <taxon>Viridiplantae</taxon>
        <taxon>Streptophyta</taxon>
        <taxon>Embryophyta</taxon>
        <taxon>Tracheophyta</taxon>
        <taxon>Spermatophyta</taxon>
        <taxon>Magnoliopsida</taxon>
        <taxon>eudicotyledons</taxon>
        <taxon>Gunneridae</taxon>
        <taxon>Pentapetalae</taxon>
        <taxon>rosids</taxon>
        <taxon>malvids</taxon>
        <taxon>Malvales</taxon>
        <taxon>Malvaceae</taxon>
        <taxon>Malvoideae</taxon>
        <taxon>Gossypium</taxon>
    </lineage>
</organism>
<gene>
    <name evidence="2" type="primary">LOC107907643</name>
</gene>
<dbReference type="GeneID" id="107907643"/>
<dbReference type="KEGG" id="ghi:107907643"/>
<protein>
    <recommendedName>
        <fullName evidence="3">Protein NYNRIN-like</fullName>
    </recommendedName>
</protein>
<name>A0A1U8JJJ9_GOSHI</name>
<dbReference type="AlphaFoldDB" id="A0A1U8JJJ9"/>
<sequence length="125" mass="14657">MDWSSTGTNRLLELNEVEEFRLQAYENAKLYKEKSKRWHDNKILPRQFAPGQQVLLFNSRFKLFPEKLKSRWSGPFEILHVYSHGDVVVKDDKIGSTFKVNGQRLKHYFGAPIIRDKNSISFQAA</sequence>